<keyword evidence="2 8" id="KW-0436">Ligase</keyword>
<protein>
    <recommendedName>
        <fullName evidence="8">GMP synthase [glutamine-hydrolyzing] subunit A</fullName>
        <ecNumber evidence="8">6.3.5.2</ecNumber>
    </recommendedName>
    <alternativeName>
        <fullName evidence="8">Glutamine amidotransferase</fullName>
    </alternativeName>
</protein>
<feature type="active site" evidence="8">
    <location>
        <position position="166"/>
    </location>
</feature>
<evidence type="ECO:0000313" key="19">
    <source>
        <dbReference type="Proteomes" id="UP000062398"/>
    </source>
</evidence>
<comment type="pathway">
    <text evidence="8">Purine metabolism; GMP biosynthesis; GMP from XMP (L-Gln route): step 1/1.</text>
</comment>
<dbReference type="InterPro" id="IPR023686">
    <property type="entry name" value="GMP_synthase_A"/>
</dbReference>
<name>A0A088E595_9CREN</name>
<dbReference type="FunFam" id="3.40.50.880:FF:000047">
    <property type="entry name" value="GMP synthase [glutamine-hydrolyzing] subunit A"/>
    <property type="match status" value="1"/>
</dbReference>
<keyword evidence="6 8" id="KW-0067">ATP-binding</keyword>
<dbReference type="PRINTS" id="PR00096">
    <property type="entry name" value="GATASE"/>
</dbReference>
<dbReference type="GeneID" id="91755863"/>
<evidence type="ECO:0000259" key="9">
    <source>
        <dbReference type="Pfam" id="PF00117"/>
    </source>
</evidence>
<evidence type="ECO:0000313" key="11">
    <source>
        <dbReference type="EMBL" id="AKV74375.1"/>
    </source>
</evidence>
<dbReference type="EC" id="6.3.5.2" evidence="8"/>
<dbReference type="EMBL" id="CP008822">
    <property type="protein sequence ID" value="AIM27506.1"/>
    <property type="molecule type" value="Genomic_DNA"/>
</dbReference>
<dbReference type="InterPro" id="IPR004739">
    <property type="entry name" value="GMP_synth_GATase"/>
</dbReference>
<dbReference type="UniPathway" id="UPA00189">
    <property type="reaction ID" value="UER00296"/>
</dbReference>
<dbReference type="GO" id="GO:0005524">
    <property type="term" value="F:ATP binding"/>
    <property type="evidence" value="ECO:0007669"/>
    <property type="project" value="UniProtKB-KW"/>
</dbReference>
<dbReference type="Proteomes" id="UP000061362">
    <property type="component" value="Chromosome"/>
</dbReference>
<reference evidence="10 16" key="1">
    <citation type="journal article" date="2014" name="J. Bacteriol.">
        <title>Role of an Archaeal PitA Transporter in the Copper and Arsenic Resistance of Metallosphaera sedula, an Extreme Thermoacidophile.</title>
        <authorList>
            <person name="McCarthy S."/>
            <person name="Ai C."/>
            <person name="Wheaton G."/>
            <person name="Tevatia R."/>
            <person name="Eckrich V."/>
            <person name="Kelly R."/>
            <person name="Blum P."/>
        </authorList>
    </citation>
    <scope>NUCLEOTIDE SEQUENCE [LARGE SCALE GENOMIC DNA]</scope>
    <source>
        <strain evidence="10 16">CuR1</strain>
    </source>
</reference>
<dbReference type="EMBL" id="CP012172">
    <property type="protein sequence ID" value="AKV74375.1"/>
    <property type="molecule type" value="Genomic_DNA"/>
</dbReference>
<dbReference type="EMBL" id="CP012176">
    <property type="protein sequence ID" value="AKV83349.1"/>
    <property type="molecule type" value="Genomic_DNA"/>
</dbReference>
<dbReference type="Proteomes" id="UP000062475">
    <property type="component" value="Chromosome"/>
</dbReference>
<dbReference type="Proteomes" id="UP000056255">
    <property type="component" value="Chromosome"/>
</dbReference>
<dbReference type="EMBL" id="CP012173">
    <property type="protein sequence ID" value="AKV76614.1"/>
    <property type="molecule type" value="Genomic_DNA"/>
</dbReference>
<evidence type="ECO:0000313" key="15">
    <source>
        <dbReference type="EMBL" id="AKV83349.1"/>
    </source>
</evidence>
<reference evidence="18 19" key="2">
    <citation type="journal article" date="2015" name="Genome Announc.">
        <title>Complete Genome Sequences of Evolved Arsenate-Resistant Metallosphaera sedula Strains.</title>
        <authorList>
            <person name="Ai C."/>
            <person name="McCarthy S."/>
            <person name="Schackwitz W."/>
            <person name="Martin J."/>
            <person name="Lipzen A."/>
            <person name="Blum P."/>
        </authorList>
    </citation>
    <scope>NUCLEOTIDE SEQUENCE [LARGE SCALE GENOMIC DNA]</scope>
    <source>
        <strain evidence="13 19">ARS120-1</strain>
        <strain evidence="14 18">ARS120-2</strain>
        <strain evidence="11 21">ARS50-1</strain>
        <strain evidence="12 20">ARS50-2</strain>
    </source>
</reference>
<evidence type="ECO:0000313" key="12">
    <source>
        <dbReference type="EMBL" id="AKV76614.1"/>
    </source>
</evidence>
<dbReference type="GO" id="GO:0003921">
    <property type="term" value="F:GMP synthase activity"/>
    <property type="evidence" value="ECO:0007669"/>
    <property type="project" value="TreeGrafter"/>
</dbReference>
<keyword evidence="7 8" id="KW-0315">Glutamine amidotransferase</keyword>
<comment type="function">
    <text evidence="1 8">Catalyzes the synthesis of GMP from XMP.</text>
</comment>
<feature type="active site" description="Nucleophile" evidence="8">
    <location>
        <position position="79"/>
    </location>
</feature>
<evidence type="ECO:0000313" key="20">
    <source>
        <dbReference type="Proteomes" id="UP000062475"/>
    </source>
</evidence>
<feature type="active site" evidence="8">
    <location>
        <position position="168"/>
    </location>
</feature>
<keyword evidence="3 8" id="KW-0547">Nucleotide-binding</keyword>
<evidence type="ECO:0000313" key="16">
    <source>
        <dbReference type="Proteomes" id="UP000029084"/>
    </source>
</evidence>
<evidence type="ECO:0000256" key="5">
    <source>
        <dbReference type="ARBA" id="ARBA00022755"/>
    </source>
</evidence>
<evidence type="ECO:0000313" key="14">
    <source>
        <dbReference type="EMBL" id="AKV81111.1"/>
    </source>
</evidence>
<evidence type="ECO:0000313" key="18">
    <source>
        <dbReference type="Proteomes" id="UP000061362"/>
    </source>
</evidence>
<dbReference type="EMBL" id="CP012175">
    <property type="protein sequence ID" value="AKV81111.1"/>
    <property type="molecule type" value="Genomic_DNA"/>
</dbReference>
<feature type="domain" description="Glutamine amidotransferase" evidence="9">
    <location>
        <begin position="5"/>
        <end position="183"/>
    </location>
</feature>
<dbReference type="EMBL" id="CP012174">
    <property type="protein sequence ID" value="AKV78866.1"/>
    <property type="molecule type" value="Genomic_DNA"/>
</dbReference>
<evidence type="ECO:0000313" key="13">
    <source>
        <dbReference type="EMBL" id="AKV78866.1"/>
    </source>
</evidence>
<dbReference type="PANTHER" id="PTHR11922">
    <property type="entry name" value="GMP SYNTHASE-RELATED"/>
    <property type="match status" value="1"/>
</dbReference>
<dbReference type="PROSITE" id="PS51273">
    <property type="entry name" value="GATASE_TYPE_1"/>
    <property type="match status" value="1"/>
</dbReference>
<dbReference type="NCBIfam" id="TIGR00888">
    <property type="entry name" value="guaA_Nterm"/>
    <property type="match status" value="1"/>
</dbReference>
<dbReference type="OMA" id="ESHMDEV"/>
<dbReference type="HAMAP" id="MF_01510">
    <property type="entry name" value="GMP_synthase_A"/>
    <property type="match status" value="1"/>
</dbReference>
<evidence type="ECO:0000313" key="17">
    <source>
        <dbReference type="Proteomes" id="UP000056255"/>
    </source>
</evidence>
<dbReference type="Proteomes" id="UP000029084">
    <property type="component" value="Chromosome"/>
</dbReference>
<dbReference type="Proteomes" id="UP000062398">
    <property type="component" value="Chromosome"/>
</dbReference>
<accession>A0A088E595</accession>
<evidence type="ECO:0000256" key="4">
    <source>
        <dbReference type="ARBA" id="ARBA00022749"/>
    </source>
</evidence>
<proteinExistence type="inferred from homology"/>
<dbReference type="PRINTS" id="PR00097">
    <property type="entry name" value="ANTSNTHASEII"/>
</dbReference>
<dbReference type="AlphaFoldDB" id="A0A088E595"/>
<dbReference type="NCBIfam" id="NF001975">
    <property type="entry name" value="PRK00758.1"/>
    <property type="match status" value="1"/>
</dbReference>
<keyword evidence="4 8" id="KW-0332">GMP biosynthesis</keyword>
<evidence type="ECO:0000256" key="7">
    <source>
        <dbReference type="ARBA" id="ARBA00022962"/>
    </source>
</evidence>
<evidence type="ECO:0000256" key="8">
    <source>
        <dbReference type="HAMAP-Rule" id="MF_01510"/>
    </source>
</evidence>
<dbReference type="InterPro" id="IPR017926">
    <property type="entry name" value="GATASE"/>
</dbReference>
<dbReference type="PRINTS" id="PR00099">
    <property type="entry name" value="CPSGATASE"/>
</dbReference>
<evidence type="ECO:0000256" key="6">
    <source>
        <dbReference type="ARBA" id="ARBA00022840"/>
    </source>
</evidence>
<organism evidence="10 16">
    <name type="scientific">Metallosphaera sedula</name>
    <dbReference type="NCBI Taxonomy" id="43687"/>
    <lineage>
        <taxon>Archaea</taxon>
        <taxon>Thermoproteota</taxon>
        <taxon>Thermoprotei</taxon>
        <taxon>Sulfolobales</taxon>
        <taxon>Sulfolobaceae</taxon>
        <taxon>Metallosphaera</taxon>
    </lineage>
</organism>
<gene>
    <name evidence="8" type="primary">guaAA</name>
    <name evidence="10" type="ORF">HA72_1364</name>
    <name evidence="11" type="ORF">MsedA_1382</name>
    <name evidence="12" type="ORF">MsedB_1384</name>
    <name evidence="13" type="ORF">MsedC_1382</name>
    <name evidence="14" type="ORF">MsedD_1383</name>
    <name evidence="15" type="ORF">MsedE_1388</name>
</gene>
<keyword evidence="5 8" id="KW-0658">Purine biosynthesis</keyword>
<dbReference type="PANTHER" id="PTHR11922:SF2">
    <property type="entry name" value="GMP SYNTHASE [GLUTAMINE-HYDROLYZING]"/>
    <property type="match status" value="1"/>
</dbReference>
<dbReference type="SUPFAM" id="SSF52317">
    <property type="entry name" value="Class I glutamine amidotransferase-like"/>
    <property type="match status" value="1"/>
</dbReference>
<reference evidence="15 17" key="3">
    <citation type="submission" date="2015-07" db="EMBL/GenBank/DDBJ databases">
        <title>Physiological, transcriptional responses and genome re-sequencing of acid resistant extremely thermoacidophilic Metallosphaera sedula SARC-M1.</title>
        <authorList>
            <person name="Ai C."/>
            <person name="McCarthy S."/>
            <person name="Eckrich V."/>
            <person name="Rudrappa D."/>
            <person name="Qiu G."/>
            <person name="Blum P."/>
        </authorList>
    </citation>
    <scope>NUCLEOTIDE SEQUENCE [LARGE SCALE GENOMIC DNA]</scope>
    <source>
        <strain evidence="15 17">SARC-M1</strain>
    </source>
</reference>
<comment type="catalytic activity">
    <reaction evidence="8">
        <text>XMP + L-glutamine + ATP + H2O = GMP + L-glutamate + AMP + diphosphate + 2 H(+)</text>
        <dbReference type="Rhea" id="RHEA:11680"/>
        <dbReference type="ChEBI" id="CHEBI:15377"/>
        <dbReference type="ChEBI" id="CHEBI:15378"/>
        <dbReference type="ChEBI" id="CHEBI:29985"/>
        <dbReference type="ChEBI" id="CHEBI:30616"/>
        <dbReference type="ChEBI" id="CHEBI:33019"/>
        <dbReference type="ChEBI" id="CHEBI:57464"/>
        <dbReference type="ChEBI" id="CHEBI:58115"/>
        <dbReference type="ChEBI" id="CHEBI:58359"/>
        <dbReference type="ChEBI" id="CHEBI:456215"/>
        <dbReference type="EC" id="6.3.5.2"/>
    </reaction>
</comment>
<dbReference type="GO" id="GO:0005829">
    <property type="term" value="C:cytosol"/>
    <property type="evidence" value="ECO:0007669"/>
    <property type="project" value="TreeGrafter"/>
</dbReference>
<dbReference type="CDD" id="cd01742">
    <property type="entry name" value="GATase1_GMP_Synthase"/>
    <property type="match status" value="1"/>
</dbReference>
<dbReference type="RefSeq" id="WP_012021309.1">
    <property type="nucleotide sequence ID" value="NZ_CP008822.1"/>
</dbReference>
<sequence>MKIGLIYFGGQYNHLILKNVKYLGGNIETIDPSLPLEKVKEYDCLIFSGGPQSVKEELHRMGNSPLFVREVSVPKLGICLGHQLIAHVLGGVVDKASTPEFGLVRIKVEDHDTILNGVPSEFNAWESHNDEVKTPPPGFRVLASSETTRIQSMVNSDNSIFTVQFHPEVKHTEHGIQVLKNFLEVCKGR</sequence>
<evidence type="ECO:0000256" key="2">
    <source>
        <dbReference type="ARBA" id="ARBA00022598"/>
    </source>
</evidence>
<dbReference type="Pfam" id="PF00117">
    <property type="entry name" value="GATase"/>
    <property type="match status" value="1"/>
</dbReference>
<dbReference type="InterPro" id="IPR029062">
    <property type="entry name" value="Class_I_gatase-like"/>
</dbReference>
<dbReference type="PATRIC" id="fig|43687.5.peg.1486"/>
<dbReference type="Gene3D" id="3.40.50.880">
    <property type="match status" value="1"/>
</dbReference>
<comment type="subunit">
    <text evidence="8">Heterodimer composed of a glutamine amidotransferase subunit (A) and a GMP-binding subunit (B).</text>
</comment>
<evidence type="ECO:0000313" key="21">
    <source>
        <dbReference type="Proteomes" id="UP000068832"/>
    </source>
</evidence>
<dbReference type="OrthoDB" id="33844at2157"/>
<evidence type="ECO:0000313" key="10">
    <source>
        <dbReference type="EMBL" id="AIM27506.1"/>
    </source>
</evidence>
<evidence type="ECO:0000256" key="1">
    <source>
        <dbReference type="ARBA" id="ARBA00002332"/>
    </source>
</evidence>
<dbReference type="Proteomes" id="UP000068832">
    <property type="component" value="Chromosome"/>
</dbReference>
<evidence type="ECO:0000256" key="3">
    <source>
        <dbReference type="ARBA" id="ARBA00022741"/>
    </source>
</evidence>